<dbReference type="Gene3D" id="3.40.50.300">
    <property type="entry name" value="P-loop containing nucleotide triphosphate hydrolases"/>
    <property type="match status" value="1"/>
</dbReference>
<feature type="region of interest" description="Disordered" evidence="1">
    <location>
        <begin position="448"/>
        <end position="475"/>
    </location>
</feature>
<accession>R7WUV4</accession>
<keyword evidence="2" id="KW-0472">Membrane</keyword>
<evidence type="ECO:0000256" key="1">
    <source>
        <dbReference type="SAM" id="MobiDB-lite"/>
    </source>
</evidence>
<name>R7WUV4_9NOCA</name>
<evidence type="ECO:0000256" key="2">
    <source>
        <dbReference type="SAM" id="Phobius"/>
    </source>
</evidence>
<feature type="compositionally biased region" description="Low complexity" evidence="1">
    <location>
        <begin position="449"/>
        <end position="459"/>
    </location>
</feature>
<reference evidence="3 4" key="1">
    <citation type="journal article" date="2013" name="Genome Announc.">
        <title>Draft Genome Sequence of Rhodococcus rhodnii Strain LMG5362, a Symbiont of Rhodnius prolixus (Hemiptera, Reduviidae, Triatominae), the Principle Vector of Trypanosoma cruzi.</title>
        <authorList>
            <person name="Pachebat J.A."/>
            <person name="van Keulen G."/>
            <person name="Whitten M.M."/>
            <person name="Girdwood S."/>
            <person name="Del Sol R."/>
            <person name="Dyson P.J."/>
            <person name="Facey P.D."/>
        </authorList>
    </citation>
    <scope>NUCLEOTIDE SEQUENCE [LARGE SCALE GENOMIC DNA]</scope>
    <source>
        <strain evidence="3 4">LMG 5362</strain>
    </source>
</reference>
<dbReference type="Proteomes" id="UP000013525">
    <property type="component" value="Unassembled WGS sequence"/>
</dbReference>
<dbReference type="eggNOG" id="COG4626">
    <property type="taxonomic scope" value="Bacteria"/>
</dbReference>
<evidence type="ECO:0000313" key="3">
    <source>
        <dbReference type="EMBL" id="EOM77914.1"/>
    </source>
</evidence>
<dbReference type="Pfam" id="PF03237">
    <property type="entry name" value="Terminase_6N"/>
    <property type="match status" value="1"/>
</dbReference>
<dbReference type="AlphaFoldDB" id="R7WUV4"/>
<keyword evidence="2" id="KW-1133">Transmembrane helix</keyword>
<feature type="transmembrane region" description="Helical" evidence="2">
    <location>
        <begin position="63"/>
        <end position="85"/>
    </location>
</feature>
<protein>
    <recommendedName>
        <fullName evidence="5">Phage terminase</fullName>
    </recommendedName>
</protein>
<dbReference type="EMBL" id="APMY01000021">
    <property type="protein sequence ID" value="EOM77914.1"/>
    <property type="molecule type" value="Genomic_DNA"/>
</dbReference>
<gene>
    <name evidence="3" type="ORF">Rrhod_0723</name>
</gene>
<evidence type="ECO:0008006" key="5">
    <source>
        <dbReference type="Google" id="ProtNLM"/>
    </source>
</evidence>
<organism evidence="3 4">
    <name type="scientific">Rhodococcus rhodnii LMG 5362</name>
    <dbReference type="NCBI Taxonomy" id="1273125"/>
    <lineage>
        <taxon>Bacteria</taxon>
        <taxon>Bacillati</taxon>
        <taxon>Actinomycetota</taxon>
        <taxon>Actinomycetes</taxon>
        <taxon>Mycobacteriales</taxon>
        <taxon>Nocardiaceae</taxon>
        <taxon>Rhodococcus</taxon>
    </lineage>
</organism>
<dbReference type="PATRIC" id="fig|1273125.3.peg.698"/>
<dbReference type="InterPro" id="IPR027417">
    <property type="entry name" value="P-loop_NTPase"/>
</dbReference>
<sequence length="475" mass="51695">MIQPEGIVSTEWPSVRDTCSRLGWGFDAWQDGAGRLILAKRGDGLYAADQILVSIPRQVGKTYLFAAIVFALCLLHPNLTVIWTAHRVKTAKETFNSMSGMATQPKVAAHIGQIIRARGDEAILFGNGSRILFGARESGFGRGFTDVDVLVFDEAQILGESAMEDMVAAQNVAANPLTILTGTPPRPRDPGEVFTNARQEALDGDSDEVLYIELSADRGADPLDRDQWRKANPSFPHRTSERAMLRMKKNLSESSFVREALGVWDEVSVHRAVIRATDWAALSDIGPESDVRPDALSIDMSHAREISVCACWVEGERAHVEEVWAGIDVAAAVDWVASRVRRRTPVAIDAASPASSMVPALRSRRVTVNQTTAGDMAKACGLVVDRSAAQTVTHGGQQSVNDALEGARKRPIRDAGGWGWDRRDESVSIAPIVSWSLALFMGTVSTKQARPVRAAAPRAQNSRRSSRGRRAVLLQ</sequence>
<keyword evidence="2" id="KW-0812">Transmembrane</keyword>
<keyword evidence="4" id="KW-1185">Reference proteome</keyword>
<evidence type="ECO:0000313" key="4">
    <source>
        <dbReference type="Proteomes" id="UP000013525"/>
    </source>
</evidence>
<feature type="compositionally biased region" description="Basic residues" evidence="1">
    <location>
        <begin position="464"/>
        <end position="475"/>
    </location>
</feature>
<dbReference type="SUPFAM" id="SSF52540">
    <property type="entry name" value="P-loop containing nucleoside triphosphate hydrolases"/>
    <property type="match status" value="1"/>
</dbReference>
<comment type="caution">
    <text evidence="3">The sequence shown here is derived from an EMBL/GenBank/DDBJ whole genome shotgun (WGS) entry which is preliminary data.</text>
</comment>
<proteinExistence type="predicted"/>